<keyword evidence="1 2" id="KW-0808">Transferase</keyword>
<reference evidence="2 3" key="1">
    <citation type="submission" date="2019-02" db="EMBL/GenBank/DDBJ databases">
        <title>Deep-cultivation of Planctomycetes and their phenomic and genomic characterization uncovers novel biology.</title>
        <authorList>
            <person name="Wiegand S."/>
            <person name="Jogler M."/>
            <person name="Boedeker C."/>
            <person name="Pinto D."/>
            <person name="Vollmers J."/>
            <person name="Rivas-Marin E."/>
            <person name="Kohn T."/>
            <person name="Peeters S.H."/>
            <person name="Heuer A."/>
            <person name="Rast P."/>
            <person name="Oberbeckmann S."/>
            <person name="Bunk B."/>
            <person name="Jeske O."/>
            <person name="Meyerdierks A."/>
            <person name="Storesund J.E."/>
            <person name="Kallscheuer N."/>
            <person name="Luecker S."/>
            <person name="Lage O.M."/>
            <person name="Pohl T."/>
            <person name="Merkel B.J."/>
            <person name="Hornburger P."/>
            <person name="Mueller R.-W."/>
            <person name="Bruemmer F."/>
            <person name="Labrenz M."/>
            <person name="Spormann A.M."/>
            <person name="Op Den Camp H."/>
            <person name="Overmann J."/>
            <person name="Amann R."/>
            <person name="Jetten M.S.M."/>
            <person name="Mascher T."/>
            <person name="Medema M.H."/>
            <person name="Devos D.P."/>
            <person name="Kaster A.-K."/>
            <person name="Ovreas L."/>
            <person name="Rohde M."/>
            <person name="Galperin M.Y."/>
            <person name="Jogler C."/>
        </authorList>
    </citation>
    <scope>NUCLEOTIDE SEQUENCE [LARGE SCALE GENOMIC DNA]</scope>
    <source>
        <strain evidence="2 3">Pan14r</strain>
    </source>
</reference>
<keyword evidence="3" id="KW-1185">Reference proteome</keyword>
<gene>
    <name evidence="2" type="primary">frc_1</name>
    <name evidence="2" type="ORF">Pan14r_00880</name>
</gene>
<accession>A0A5C5XY21</accession>
<sequence length="382" mass="41649">MKPLEDILVIDLSQFLSGPSASLRLADLGARVIKVERPATGDICRHLYVSDCEIDGESTIFHAINRNKEGYVADLKDAGDLAKVRQLIAKADVVLHNFRPGVIDRLGLDYASVKAINPGIVYGEISGYGKEGPWKSKPGQDLLAQSLSGMTWLSGNADDGPVPVGVAIADIWAGALLVTGVLACLVRRSIRGEGGLVEVNMLEAMLDYQFEPLTVHLQDGSQPERTATNNAHALLGAPYGVYQTADGYLALAMASIVQLGELLDCQELTRYTDPKSWYDQRDEIKQILVDRLVTRPTADWLAILEPADIWCAEVLNWDRLMHSEGFQVLDMTQQVTRGNGTGYQTTCCPIRIDGQRLKASRGSCDLGEHNEAIDREFAIAGG</sequence>
<dbReference type="EMBL" id="SJPL01000001">
    <property type="protein sequence ID" value="TWT67850.1"/>
    <property type="molecule type" value="Genomic_DNA"/>
</dbReference>
<dbReference type="InterPro" id="IPR044855">
    <property type="entry name" value="CoA-Trfase_III_dom3_sf"/>
</dbReference>
<dbReference type="OrthoDB" id="9797653at2"/>
<dbReference type="Gene3D" id="3.40.50.10540">
    <property type="entry name" value="Crotonobetainyl-coa:carnitine coa-transferase, domain 1"/>
    <property type="match status" value="1"/>
</dbReference>
<evidence type="ECO:0000313" key="3">
    <source>
        <dbReference type="Proteomes" id="UP000317238"/>
    </source>
</evidence>
<evidence type="ECO:0000256" key="1">
    <source>
        <dbReference type="ARBA" id="ARBA00022679"/>
    </source>
</evidence>
<evidence type="ECO:0000313" key="2">
    <source>
        <dbReference type="EMBL" id="TWT67850.1"/>
    </source>
</evidence>
<name>A0A5C5XY21_9PLAN</name>
<protein>
    <submittedName>
        <fullName evidence="2">Formyl-coenzyme A transferase</fullName>
        <ecNumber evidence="2">2.8.3.16</ecNumber>
    </submittedName>
</protein>
<comment type="caution">
    <text evidence="2">The sequence shown here is derived from an EMBL/GenBank/DDBJ whole genome shotgun (WGS) entry which is preliminary data.</text>
</comment>
<organism evidence="2 3">
    <name type="scientific">Crateriforma conspicua</name>
    <dbReference type="NCBI Taxonomy" id="2527996"/>
    <lineage>
        <taxon>Bacteria</taxon>
        <taxon>Pseudomonadati</taxon>
        <taxon>Planctomycetota</taxon>
        <taxon>Planctomycetia</taxon>
        <taxon>Planctomycetales</taxon>
        <taxon>Planctomycetaceae</taxon>
        <taxon>Crateriforma</taxon>
    </lineage>
</organism>
<dbReference type="Pfam" id="PF02515">
    <property type="entry name" value="CoA_transf_3"/>
    <property type="match status" value="1"/>
</dbReference>
<dbReference type="Gene3D" id="3.30.1540.10">
    <property type="entry name" value="formyl-coa transferase, domain 3"/>
    <property type="match status" value="1"/>
</dbReference>
<dbReference type="GO" id="GO:0033608">
    <property type="term" value="F:formyl-CoA transferase activity"/>
    <property type="evidence" value="ECO:0007669"/>
    <property type="project" value="UniProtKB-EC"/>
</dbReference>
<dbReference type="InterPro" id="IPR023606">
    <property type="entry name" value="CoA-Trfase_III_dom_1_sf"/>
</dbReference>
<dbReference type="InterPro" id="IPR050483">
    <property type="entry name" value="CoA-transferase_III_domain"/>
</dbReference>
<dbReference type="PANTHER" id="PTHR48207:SF4">
    <property type="entry name" value="BLL6097 PROTEIN"/>
    <property type="match status" value="1"/>
</dbReference>
<dbReference type="AlphaFoldDB" id="A0A5C5XY21"/>
<dbReference type="PANTHER" id="PTHR48207">
    <property type="entry name" value="SUCCINATE--HYDROXYMETHYLGLUTARATE COA-TRANSFERASE"/>
    <property type="match status" value="1"/>
</dbReference>
<dbReference type="RefSeq" id="WP_146437993.1">
    <property type="nucleotide sequence ID" value="NZ_SJPL01000001.1"/>
</dbReference>
<dbReference type="InterPro" id="IPR003673">
    <property type="entry name" value="CoA-Trfase_fam_III"/>
</dbReference>
<dbReference type="SUPFAM" id="SSF89796">
    <property type="entry name" value="CoA-transferase family III (CaiB/BaiF)"/>
    <property type="match status" value="1"/>
</dbReference>
<proteinExistence type="predicted"/>
<dbReference type="Proteomes" id="UP000317238">
    <property type="component" value="Unassembled WGS sequence"/>
</dbReference>
<dbReference type="EC" id="2.8.3.16" evidence="2"/>